<comment type="caution">
    <text evidence="1">The sequence shown here is derived from an EMBL/GenBank/DDBJ whole genome shotgun (WGS) entry which is preliminary data.</text>
</comment>
<dbReference type="EMBL" id="LZYB01000005">
    <property type="protein sequence ID" value="OBV10550.1"/>
    <property type="molecule type" value="Genomic_DNA"/>
</dbReference>
<dbReference type="Proteomes" id="UP000092484">
    <property type="component" value="Unassembled WGS sequence"/>
</dbReference>
<evidence type="ECO:0000313" key="2">
    <source>
        <dbReference type="Proteomes" id="UP000092484"/>
    </source>
</evidence>
<keyword evidence="2" id="KW-1185">Reference proteome</keyword>
<accession>A0A1A7BH58</accession>
<sequence length="40" mass="4436">MPNAFDRIDERHPESCPMIPAMLLPFASTCAFAQTTKSPI</sequence>
<gene>
    <name evidence="1" type="ORF">I603_2152</name>
</gene>
<dbReference type="STRING" id="1300349.I603_2152"/>
<name>A0A1A7BH58_9SPHN</name>
<dbReference type="AlphaFoldDB" id="A0A1A7BH58"/>
<evidence type="ECO:0000313" key="1">
    <source>
        <dbReference type="EMBL" id="OBV10550.1"/>
    </source>
</evidence>
<reference evidence="1 2" key="1">
    <citation type="submission" date="2016-06" db="EMBL/GenBank/DDBJ databases">
        <title>Genome sequence of Porphyrobacter dokdonensis DSW-74.</title>
        <authorList>
            <person name="Kim J.F."/>
            <person name="Song J.Y."/>
        </authorList>
    </citation>
    <scope>NUCLEOTIDE SEQUENCE [LARGE SCALE GENOMIC DNA]</scope>
    <source>
        <strain evidence="1 2">DSW-74</strain>
    </source>
</reference>
<proteinExistence type="predicted"/>
<protein>
    <submittedName>
        <fullName evidence="1">Uncharacterized protein</fullName>
    </submittedName>
</protein>
<organism evidence="1 2">
    <name type="scientific">Erythrobacter dokdonensis DSW-74</name>
    <dbReference type="NCBI Taxonomy" id="1300349"/>
    <lineage>
        <taxon>Bacteria</taxon>
        <taxon>Pseudomonadati</taxon>
        <taxon>Pseudomonadota</taxon>
        <taxon>Alphaproteobacteria</taxon>
        <taxon>Sphingomonadales</taxon>
        <taxon>Erythrobacteraceae</taxon>
        <taxon>Erythrobacter/Porphyrobacter group</taxon>
        <taxon>Erythrobacter</taxon>
    </lineage>
</organism>